<evidence type="ECO:0000313" key="2">
    <source>
        <dbReference type="Proteomes" id="UP000009102"/>
    </source>
</evidence>
<keyword evidence="2" id="KW-1185">Reference proteome</keyword>
<dbReference type="STRING" id="555778.Hneap_2086"/>
<dbReference type="EMBL" id="CP001801">
    <property type="protein sequence ID" value="ACX96904.1"/>
    <property type="molecule type" value="Genomic_DNA"/>
</dbReference>
<evidence type="ECO:0000313" key="1">
    <source>
        <dbReference type="EMBL" id="ACX96904.1"/>
    </source>
</evidence>
<dbReference type="AlphaFoldDB" id="D0KVS4"/>
<sequence>MHPFLHRTTAPKNNTKHLRIIAEKHFRPPILQLNRTYLWTRRSNSFTNKHIYRNIVREPKLCT</sequence>
<dbReference type="Proteomes" id="UP000009102">
    <property type="component" value="Chromosome"/>
</dbReference>
<accession>D0KVS4</accession>
<name>D0KVS4_HALNC</name>
<gene>
    <name evidence="1" type="ordered locus">Hneap_2086</name>
</gene>
<dbReference type="HOGENOM" id="CLU_2879658_0_0_6"/>
<dbReference type="KEGG" id="hna:Hneap_2086"/>
<reference evidence="1 2" key="1">
    <citation type="submission" date="2009-10" db="EMBL/GenBank/DDBJ databases">
        <title>Complete sequence of Halothiobacillus neapolitanus c2.</title>
        <authorList>
            <consortium name="US DOE Joint Genome Institute"/>
            <person name="Lucas S."/>
            <person name="Copeland A."/>
            <person name="Lapidus A."/>
            <person name="Glavina del Rio T."/>
            <person name="Tice H."/>
            <person name="Bruce D."/>
            <person name="Goodwin L."/>
            <person name="Pitluck S."/>
            <person name="Davenport K."/>
            <person name="Brettin T."/>
            <person name="Detter J.C."/>
            <person name="Han C."/>
            <person name="Tapia R."/>
            <person name="Larimer F."/>
            <person name="Land M."/>
            <person name="Hauser L."/>
            <person name="Kyrpides N."/>
            <person name="Mikhailova N."/>
            <person name="Kerfeld C."/>
            <person name="Cannon G."/>
            <person name="Heinhort S."/>
        </authorList>
    </citation>
    <scope>NUCLEOTIDE SEQUENCE [LARGE SCALE GENOMIC DNA]</scope>
    <source>
        <strain evidence="2">ATCC 23641 / c2</strain>
    </source>
</reference>
<protein>
    <submittedName>
        <fullName evidence="1">Uncharacterized protein</fullName>
    </submittedName>
</protein>
<proteinExistence type="predicted"/>
<organism evidence="1 2">
    <name type="scientific">Halothiobacillus neapolitanus (strain ATCC 23641 / DSM 15147 / CIP 104769 / NCIMB 8539 / c2)</name>
    <name type="common">Thiobacillus neapolitanus</name>
    <dbReference type="NCBI Taxonomy" id="555778"/>
    <lineage>
        <taxon>Bacteria</taxon>
        <taxon>Pseudomonadati</taxon>
        <taxon>Pseudomonadota</taxon>
        <taxon>Gammaproteobacteria</taxon>
        <taxon>Chromatiales</taxon>
        <taxon>Halothiobacillaceae</taxon>
        <taxon>Halothiobacillus</taxon>
    </lineage>
</organism>